<organism evidence="2 3">
    <name type="scientific">Solanum commersonii</name>
    <name type="common">Commerson's wild potato</name>
    <name type="synonym">Commerson's nightshade</name>
    <dbReference type="NCBI Taxonomy" id="4109"/>
    <lineage>
        <taxon>Eukaryota</taxon>
        <taxon>Viridiplantae</taxon>
        <taxon>Streptophyta</taxon>
        <taxon>Embryophyta</taxon>
        <taxon>Tracheophyta</taxon>
        <taxon>Spermatophyta</taxon>
        <taxon>Magnoliopsida</taxon>
        <taxon>eudicotyledons</taxon>
        <taxon>Gunneridae</taxon>
        <taxon>Pentapetalae</taxon>
        <taxon>asterids</taxon>
        <taxon>lamiids</taxon>
        <taxon>Solanales</taxon>
        <taxon>Solanaceae</taxon>
        <taxon>Solanoideae</taxon>
        <taxon>Solaneae</taxon>
        <taxon>Solanum</taxon>
    </lineage>
</organism>
<feature type="region of interest" description="Disordered" evidence="1">
    <location>
        <begin position="1"/>
        <end position="66"/>
    </location>
</feature>
<proteinExistence type="predicted"/>
<accession>A0A9J6B329</accession>
<dbReference type="EMBL" id="JACXVP010000001">
    <property type="protein sequence ID" value="KAG5631134.1"/>
    <property type="molecule type" value="Genomic_DNA"/>
</dbReference>
<evidence type="ECO:0000313" key="3">
    <source>
        <dbReference type="Proteomes" id="UP000824120"/>
    </source>
</evidence>
<dbReference type="AlphaFoldDB" id="A0A9J6B329"/>
<gene>
    <name evidence="2" type="ORF">H5410_002851</name>
</gene>
<sequence length="142" mass="16197">MVKERGNHKENNSINQFEVLDTDDLEGDSGNSLEATTRGDRAEDTQNEATQTKDTRQQLHKQNRMQTKEWVKNTFIKVPTIEKETNSNAGTLTIWKPNDEVDNDKKGEKPSSMTEESLIPIQSIVPMETIQEIPDLQKLTKI</sequence>
<dbReference type="Proteomes" id="UP000824120">
    <property type="component" value="Chromosome 1"/>
</dbReference>
<feature type="region of interest" description="Disordered" evidence="1">
    <location>
        <begin position="89"/>
        <end position="120"/>
    </location>
</feature>
<evidence type="ECO:0000313" key="2">
    <source>
        <dbReference type="EMBL" id="KAG5631134.1"/>
    </source>
</evidence>
<name>A0A9J6B329_SOLCO</name>
<feature type="compositionally biased region" description="Basic and acidic residues" evidence="1">
    <location>
        <begin position="97"/>
        <end position="109"/>
    </location>
</feature>
<feature type="compositionally biased region" description="Basic and acidic residues" evidence="1">
    <location>
        <begin position="1"/>
        <end position="11"/>
    </location>
</feature>
<evidence type="ECO:0000256" key="1">
    <source>
        <dbReference type="SAM" id="MobiDB-lite"/>
    </source>
</evidence>
<reference evidence="2 3" key="1">
    <citation type="submission" date="2020-09" db="EMBL/GenBank/DDBJ databases">
        <title>De no assembly of potato wild relative species, Solanum commersonii.</title>
        <authorList>
            <person name="Cho K."/>
        </authorList>
    </citation>
    <scope>NUCLEOTIDE SEQUENCE [LARGE SCALE GENOMIC DNA]</scope>
    <source>
        <strain evidence="2">LZ3.2</strain>
        <tissue evidence="2">Leaf</tissue>
    </source>
</reference>
<comment type="caution">
    <text evidence="2">The sequence shown here is derived from an EMBL/GenBank/DDBJ whole genome shotgun (WGS) entry which is preliminary data.</text>
</comment>
<protein>
    <submittedName>
        <fullName evidence="2">Uncharacterized protein</fullName>
    </submittedName>
</protein>
<keyword evidence="3" id="KW-1185">Reference proteome</keyword>